<dbReference type="AlphaFoldDB" id="A0A081BZU8"/>
<evidence type="ECO:0000313" key="1">
    <source>
        <dbReference type="EMBL" id="GAK57853.1"/>
    </source>
</evidence>
<keyword evidence="2" id="KW-1185">Reference proteome</keyword>
<accession>A0A081BZU8</accession>
<gene>
    <name evidence="1" type="ORF">U27_04825</name>
</gene>
<protein>
    <submittedName>
        <fullName evidence="1">Uncharacterized protein</fullName>
    </submittedName>
</protein>
<evidence type="ECO:0000313" key="2">
    <source>
        <dbReference type="Proteomes" id="UP000030661"/>
    </source>
</evidence>
<dbReference type="HOGENOM" id="CLU_2300196_0_0_0"/>
<dbReference type="EMBL" id="DF820466">
    <property type="protein sequence ID" value="GAK57853.1"/>
    <property type="molecule type" value="Genomic_DNA"/>
</dbReference>
<organism evidence="1">
    <name type="scientific">Vecturithrix granuli</name>
    <dbReference type="NCBI Taxonomy" id="1499967"/>
    <lineage>
        <taxon>Bacteria</taxon>
        <taxon>Candidatus Moduliflexota</taxon>
        <taxon>Candidatus Vecturitrichia</taxon>
        <taxon>Candidatus Vecturitrichales</taxon>
        <taxon>Candidatus Vecturitrichaceae</taxon>
        <taxon>Candidatus Vecturithrix</taxon>
    </lineage>
</organism>
<dbReference type="Proteomes" id="UP000030661">
    <property type="component" value="Unassembled WGS sequence"/>
</dbReference>
<sequence>MAKKYRVTVTEKEREQLESVVKKRNPKAIQVKRAYILLAADERGKNGGRMTRVGQRLGSVSAASNVFGSGGWKRGLTWRSPARNARSLKKNALMGVWRRT</sequence>
<name>A0A081BZU8_VECG1</name>
<proteinExistence type="predicted"/>
<reference evidence="1" key="1">
    <citation type="journal article" date="2015" name="PeerJ">
        <title>First genomic representation of candidate bacterial phylum KSB3 points to enhanced environmental sensing as a trigger of wastewater bulking.</title>
        <authorList>
            <person name="Sekiguchi Y."/>
            <person name="Ohashi A."/>
            <person name="Parks D.H."/>
            <person name="Yamauchi T."/>
            <person name="Tyson G.W."/>
            <person name="Hugenholtz P."/>
        </authorList>
    </citation>
    <scope>NUCLEOTIDE SEQUENCE [LARGE SCALE GENOMIC DNA]</scope>
</reference>